<dbReference type="Proteomes" id="UP001165283">
    <property type="component" value="Unassembled WGS sequence"/>
</dbReference>
<dbReference type="InterPro" id="IPR037171">
    <property type="entry name" value="NagB/RpiA_transferase-like"/>
</dbReference>
<protein>
    <submittedName>
        <fullName evidence="2">Acetyl-CoA hydrolase</fullName>
    </submittedName>
</protein>
<evidence type="ECO:0000313" key="3">
    <source>
        <dbReference type="Proteomes" id="UP001165283"/>
    </source>
</evidence>
<dbReference type="GO" id="GO:0016787">
    <property type="term" value="F:hydrolase activity"/>
    <property type="evidence" value="ECO:0007669"/>
    <property type="project" value="UniProtKB-KW"/>
</dbReference>
<dbReference type="Gene3D" id="3.40.1080.20">
    <property type="entry name" value="Acetyl-CoA hydrolase/transferase C-terminal domain"/>
    <property type="match status" value="1"/>
</dbReference>
<keyword evidence="2" id="KW-0378">Hydrolase</keyword>
<dbReference type="Pfam" id="PF13336">
    <property type="entry name" value="AcetylCoA_hyd_C"/>
    <property type="match status" value="1"/>
</dbReference>
<gene>
    <name evidence="2" type="ORF">KDL28_35375</name>
</gene>
<dbReference type="EMBL" id="JAGSOV010000082">
    <property type="protein sequence ID" value="MCO1660354.1"/>
    <property type="molecule type" value="Genomic_DNA"/>
</dbReference>
<name>A0ABT1ABF1_9PSEU</name>
<dbReference type="PANTHER" id="PTHR21432">
    <property type="entry name" value="ACETYL-COA HYDROLASE-RELATED"/>
    <property type="match status" value="1"/>
</dbReference>
<dbReference type="PANTHER" id="PTHR21432:SF20">
    <property type="entry name" value="ACETYL-COA HYDROLASE"/>
    <property type="match status" value="1"/>
</dbReference>
<dbReference type="InterPro" id="IPR026888">
    <property type="entry name" value="AcetylCoA_hyd_C"/>
</dbReference>
<feature type="domain" description="Acetyl-CoA hydrolase/transferase C-terminal" evidence="1">
    <location>
        <begin position="236"/>
        <end position="369"/>
    </location>
</feature>
<accession>A0ABT1ABF1</accession>
<keyword evidence="3" id="KW-1185">Reference proteome</keyword>
<dbReference type="Gene3D" id="3.30.750.70">
    <property type="entry name" value="4-hydroxybutyrate coenzyme like domains"/>
    <property type="match status" value="1"/>
</dbReference>
<evidence type="ECO:0000313" key="2">
    <source>
        <dbReference type="EMBL" id="MCO1660354.1"/>
    </source>
</evidence>
<proteinExistence type="predicted"/>
<reference evidence="2" key="1">
    <citation type="submission" date="2021-04" db="EMBL/GenBank/DDBJ databases">
        <title>Pseudonocardia sp. nov., isolated from sandy soil of mangrove forest.</title>
        <authorList>
            <person name="Zan Z."/>
            <person name="Huang R."/>
            <person name="Liu W."/>
        </authorList>
    </citation>
    <scope>NUCLEOTIDE SEQUENCE</scope>
    <source>
        <strain evidence="2">S2-4</strain>
    </source>
</reference>
<comment type="caution">
    <text evidence="2">The sequence shown here is derived from an EMBL/GenBank/DDBJ whole genome shotgun (WGS) entry which is preliminary data.</text>
</comment>
<dbReference type="Gene3D" id="3.40.1080.10">
    <property type="entry name" value="Glutaconate Coenzyme A-transferase"/>
    <property type="match status" value="1"/>
</dbReference>
<sequence length="375" mass="38351">MRVAVGDGCGAPRALFPGLVEAARRRGDVSLLLGWLPRPEPELDLSAFADVATVLGGAGLRAGIEAGTVRRIPCRLSAAPAVLAGPLRPDLLLATVVRGPDGLHLGAEVAWMRGLVEAGVPVAAVVSAAAPLADAGPALPEAALTVVAEVDGPAGAPAVLDTPPPTPADEAIAAHVATLVPHGARVQVGPGRLAAAMVAALEVPVRMDSGMLPDPVVDLDARGLLLDEPVAAYLVGTPRLYAWAHGRRLLHPVEVVHDIGRLSHPDLPPLIALNTALEIDHDGQVNVEGLGGRATGMIGGHPDFAAAGARSRDGLSVVALAARHRSGATLVERLSGPVTTASHDVDVVVTDDGIADLRGRDRAQRRAALRDLWGV</sequence>
<organism evidence="2 3">
    <name type="scientific">Pseudonocardia humida</name>
    <dbReference type="NCBI Taxonomy" id="2800819"/>
    <lineage>
        <taxon>Bacteria</taxon>
        <taxon>Bacillati</taxon>
        <taxon>Actinomycetota</taxon>
        <taxon>Actinomycetes</taxon>
        <taxon>Pseudonocardiales</taxon>
        <taxon>Pseudonocardiaceae</taxon>
        <taxon>Pseudonocardia</taxon>
    </lineage>
</organism>
<dbReference type="InterPro" id="IPR038460">
    <property type="entry name" value="AcetylCoA_hyd_C_sf"/>
</dbReference>
<dbReference type="SUPFAM" id="SSF100950">
    <property type="entry name" value="NagB/RpiA/CoA transferase-like"/>
    <property type="match status" value="1"/>
</dbReference>
<evidence type="ECO:0000259" key="1">
    <source>
        <dbReference type="Pfam" id="PF13336"/>
    </source>
</evidence>
<dbReference type="InterPro" id="IPR046433">
    <property type="entry name" value="ActCoA_hydro"/>
</dbReference>